<dbReference type="GO" id="GO:0006508">
    <property type="term" value="P:proteolysis"/>
    <property type="evidence" value="ECO:0007669"/>
    <property type="project" value="UniProtKB-KW"/>
</dbReference>
<evidence type="ECO:0000256" key="8">
    <source>
        <dbReference type="ARBA" id="ARBA00022692"/>
    </source>
</evidence>
<organism evidence="21 22">
    <name type="scientific">Oenococcus kitaharae DSM 17330</name>
    <dbReference type="NCBI Taxonomy" id="1045004"/>
    <lineage>
        <taxon>Bacteria</taxon>
        <taxon>Bacillati</taxon>
        <taxon>Bacillota</taxon>
        <taxon>Bacilli</taxon>
        <taxon>Lactobacillales</taxon>
        <taxon>Lactobacillaceae</taxon>
        <taxon>Oenococcus</taxon>
    </lineage>
</organism>
<dbReference type="STRING" id="336988.NT96_01400"/>
<evidence type="ECO:0000256" key="18">
    <source>
        <dbReference type="SAM" id="Phobius"/>
    </source>
</evidence>
<evidence type="ECO:0000256" key="14">
    <source>
        <dbReference type="ARBA" id="ARBA00023268"/>
    </source>
</evidence>
<dbReference type="GO" id="GO:0008955">
    <property type="term" value="F:peptidoglycan glycosyltransferase activity"/>
    <property type="evidence" value="ECO:0007669"/>
    <property type="project" value="UniProtKB-EC"/>
</dbReference>
<keyword evidence="10" id="KW-0133">Cell shape</keyword>
<evidence type="ECO:0000256" key="6">
    <source>
        <dbReference type="ARBA" id="ARBA00022676"/>
    </source>
</evidence>
<sequence length="675" mass="74719">MQNKWQKLKAFNHRFQLIRWTFVFVLFIFLSASIFLVAQAKLANVGNLADQLAKPTLIYDKDGNQAGQLADQKGQTVSLSAISVNLKNAVLSTEDRQFYQEPGFSVKGLSRALLLFVWNKLTGRNYISGGGSTITQQLAKNAYLGQQQTFNRKFKELFLAIEIEKHYSKDQILAMYLNSSYFGHNIYGVADAAQGYFGVPVSQLSPSQAASIAGMLANPTIYDPTRYPRLAADRRNTVLQNMVANRKLSQADADFAKKQPLGAKNPSVNHATNYQYPWFFDAVINEAINKYHLTETEVMNRGYRIYTTLDQTDQRDLQMDYANPALFPVADNQSASIALDARTGGVLAVVGGRGEHVFRGFNRAIQARRSPGSLIKPLVVYAPALSRGFRPNNLFPNQVMTFPGKYRPENALGYQSPDVDMSTAIANSYNIPAVYLLNKIGVRTGYQYAKDFGLPVQKGDENLALALGGMSQGVSPQQMAQAYTAFANRGRMSQAHYITRILDASGKVIVSHPDFSQKQIISASDASQMTNMMFRVYQTGTGAGAAPANYRVAGKTGTTEDVDNTAIPNASKDLWAAAYTPDIVTVSWQGYDISSSGKTLPVFLNQSLGPLFQAQTTQFIANSPRTPFGEPVPQSWTDQVWTFFNRLGQSAKQFGKKINDFGQNLSQFIQEQFNR</sequence>
<name>G9WG50_9LACO</name>
<dbReference type="GO" id="GO:0030288">
    <property type="term" value="C:outer membrane-bounded periplasmic space"/>
    <property type="evidence" value="ECO:0007669"/>
    <property type="project" value="TreeGrafter"/>
</dbReference>
<keyword evidence="7" id="KW-0808">Transferase</keyword>
<evidence type="ECO:0000313" key="21">
    <source>
        <dbReference type="EMBL" id="EHN59628.1"/>
    </source>
</evidence>
<keyword evidence="3" id="KW-1003">Cell membrane</keyword>
<keyword evidence="22" id="KW-1185">Reference proteome</keyword>
<dbReference type="Pfam" id="PF00912">
    <property type="entry name" value="Transgly"/>
    <property type="match status" value="1"/>
</dbReference>
<dbReference type="PATRIC" id="fig|1045004.4.peg.1521"/>
<keyword evidence="14" id="KW-0511">Multifunctional enzyme</keyword>
<comment type="similarity">
    <text evidence="2">In the N-terminal section; belongs to the glycosyltransferase 51 family.</text>
</comment>
<evidence type="ECO:0000256" key="12">
    <source>
        <dbReference type="ARBA" id="ARBA00022989"/>
    </source>
</evidence>
<gene>
    <name evidence="21" type="ORF">OKIT_1550</name>
</gene>
<proteinExistence type="inferred from homology"/>
<evidence type="ECO:0000256" key="2">
    <source>
        <dbReference type="ARBA" id="ARBA00007739"/>
    </source>
</evidence>
<dbReference type="EMBL" id="AFVZ01000001">
    <property type="protein sequence ID" value="EHN59628.1"/>
    <property type="molecule type" value="Genomic_DNA"/>
</dbReference>
<dbReference type="Gene3D" id="1.10.3810.10">
    <property type="entry name" value="Biosynthetic peptidoglycan transglycosylase-like"/>
    <property type="match status" value="1"/>
</dbReference>
<keyword evidence="6" id="KW-0328">Glycosyltransferase</keyword>
<comment type="catalytic activity">
    <reaction evidence="16">
        <text>Preferential cleavage: (Ac)2-L-Lys-D-Ala-|-D-Ala. Also transpeptidation of peptidyl-alanyl moieties that are N-acyl substituents of D-alanine.</text>
        <dbReference type="EC" id="3.4.16.4"/>
    </reaction>
</comment>
<dbReference type="GO" id="GO:0071555">
    <property type="term" value="P:cell wall organization"/>
    <property type="evidence" value="ECO:0007669"/>
    <property type="project" value="UniProtKB-KW"/>
</dbReference>
<evidence type="ECO:0000256" key="4">
    <source>
        <dbReference type="ARBA" id="ARBA00022645"/>
    </source>
</evidence>
<keyword evidence="4" id="KW-0121">Carboxypeptidase</keyword>
<comment type="caution">
    <text evidence="21">The sequence shown here is derived from an EMBL/GenBank/DDBJ whole genome shotgun (WGS) entry which is preliminary data.</text>
</comment>
<keyword evidence="12 18" id="KW-1133">Transmembrane helix</keyword>
<dbReference type="InterPro" id="IPR036950">
    <property type="entry name" value="PBP_transglycosylase"/>
</dbReference>
<dbReference type="Gene3D" id="3.40.710.10">
    <property type="entry name" value="DD-peptidase/beta-lactamase superfamily"/>
    <property type="match status" value="1"/>
</dbReference>
<keyword evidence="13 18" id="KW-0472">Membrane</keyword>
<evidence type="ECO:0000256" key="17">
    <source>
        <dbReference type="ARBA" id="ARBA00049902"/>
    </source>
</evidence>
<dbReference type="Gene3D" id="6.20.370.110">
    <property type="match status" value="1"/>
</dbReference>
<evidence type="ECO:0000259" key="19">
    <source>
        <dbReference type="Pfam" id="PF00905"/>
    </source>
</evidence>
<dbReference type="PANTHER" id="PTHR32282:SF32">
    <property type="entry name" value="PENICILLIN-BINDING PROTEIN 2A"/>
    <property type="match status" value="1"/>
</dbReference>
<feature type="transmembrane region" description="Helical" evidence="18">
    <location>
        <begin position="20"/>
        <end position="38"/>
    </location>
</feature>
<dbReference type="GO" id="GO:0009252">
    <property type="term" value="P:peptidoglycan biosynthetic process"/>
    <property type="evidence" value="ECO:0007669"/>
    <property type="project" value="UniProtKB-KW"/>
</dbReference>
<dbReference type="NCBIfam" id="TIGR02074">
    <property type="entry name" value="PBP_1a_fam"/>
    <property type="match status" value="1"/>
</dbReference>
<evidence type="ECO:0000256" key="9">
    <source>
        <dbReference type="ARBA" id="ARBA00022801"/>
    </source>
</evidence>
<feature type="domain" description="Penicillin-binding protein transpeptidase" evidence="19">
    <location>
        <begin position="337"/>
        <end position="582"/>
    </location>
</feature>
<dbReference type="GO" id="GO:0009002">
    <property type="term" value="F:serine-type D-Ala-D-Ala carboxypeptidase activity"/>
    <property type="evidence" value="ECO:0007669"/>
    <property type="project" value="UniProtKB-EC"/>
</dbReference>
<dbReference type="InterPro" id="IPR001460">
    <property type="entry name" value="PCN-bd_Tpept"/>
</dbReference>
<protein>
    <submittedName>
        <fullName evidence="21">Multimodular transpeptidase-transglycosylase</fullName>
    </submittedName>
</protein>
<dbReference type="RefSeq" id="WP_007746643.1">
    <property type="nucleotide sequence ID" value="NZ_CM001398.1"/>
</dbReference>
<dbReference type="SUPFAM" id="SSF56601">
    <property type="entry name" value="beta-lactamase/transpeptidase-like"/>
    <property type="match status" value="1"/>
</dbReference>
<evidence type="ECO:0000256" key="13">
    <source>
        <dbReference type="ARBA" id="ARBA00023136"/>
    </source>
</evidence>
<dbReference type="GO" id="GO:0008360">
    <property type="term" value="P:regulation of cell shape"/>
    <property type="evidence" value="ECO:0007669"/>
    <property type="project" value="UniProtKB-KW"/>
</dbReference>
<keyword evidence="15" id="KW-0961">Cell wall biogenesis/degradation</keyword>
<dbReference type="InterPro" id="IPR050396">
    <property type="entry name" value="Glycosyltr_51/Transpeptidase"/>
</dbReference>
<evidence type="ECO:0000256" key="10">
    <source>
        <dbReference type="ARBA" id="ARBA00022960"/>
    </source>
</evidence>
<dbReference type="AlphaFoldDB" id="G9WG50"/>
<dbReference type="HOGENOM" id="CLU_006354_2_2_9"/>
<comment type="catalytic activity">
    <reaction evidence="17">
        <text>[GlcNAc-(1-&gt;4)-Mur2Ac(oyl-L-Ala-gamma-D-Glu-L-Lys-D-Ala-D-Ala)](n)-di-trans,octa-cis-undecaprenyl diphosphate + beta-D-GlcNAc-(1-&gt;4)-Mur2Ac(oyl-L-Ala-gamma-D-Glu-L-Lys-D-Ala-D-Ala)-di-trans,octa-cis-undecaprenyl diphosphate = [GlcNAc-(1-&gt;4)-Mur2Ac(oyl-L-Ala-gamma-D-Glu-L-Lys-D-Ala-D-Ala)](n+1)-di-trans,octa-cis-undecaprenyl diphosphate + di-trans,octa-cis-undecaprenyl diphosphate + H(+)</text>
        <dbReference type="Rhea" id="RHEA:23708"/>
        <dbReference type="Rhea" id="RHEA-COMP:9602"/>
        <dbReference type="Rhea" id="RHEA-COMP:9603"/>
        <dbReference type="ChEBI" id="CHEBI:15378"/>
        <dbReference type="ChEBI" id="CHEBI:58405"/>
        <dbReference type="ChEBI" id="CHEBI:60033"/>
        <dbReference type="ChEBI" id="CHEBI:78435"/>
        <dbReference type="EC" id="2.4.99.28"/>
    </reaction>
</comment>
<keyword evidence="8 18" id="KW-0812">Transmembrane</keyword>
<dbReference type="eggNOG" id="COG0744">
    <property type="taxonomic scope" value="Bacteria"/>
</dbReference>
<evidence type="ECO:0000256" key="16">
    <source>
        <dbReference type="ARBA" id="ARBA00034000"/>
    </source>
</evidence>
<dbReference type="SUPFAM" id="SSF53955">
    <property type="entry name" value="Lysozyme-like"/>
    <property type="match status" value="1"/>
</dbReference>
<keyword evidence="9" id="KW-0378">Hydrolase</keyword>
<keyword evidence="11" id="KW-0573">Peptidoglycan synthesis</keyword>
<evidence type="ECO:0000256" key="5">
    <source>
        <dbReference type="ARBA" id="ARBA00022670"/>
    </source>
</evidence>
<dbReference type="GO" id="GO:0008658">
    <property type="term" value="F:penicillin binding"/>
    <property type="evidence" value="ECO:0007669"/>
    <property type="project" value="InterPro"/>
</dbReference>
<evidence type="ECO:0000259" key="20">
    <source>
        <dbReference type="Pfam" id="PF00912"/>
    </source>
</evidence>
<dbReference type="InterPro" id="IPR023346">
    <property type="entry name" value="Lysozyme-like_dom_sf"/>
</dbReference>
<evidence type="ECO:0000256" key="15">
    <source>
        <dbReference type="ARBA" id="ARBA00023316"/>
    </source>
</evidence>
<dbReference type="InterPro" id="IPR012338">
    <property type="entry name" value="Beta-lactam/transpept-like"/>
</dbReference>
<dbReference type="Pfam" id="PF00905">
    <property type="entry name" value="Transpeptidase"/>
    <property type="match status" value="1"/>
</dbReference>
<reference evidence="21 22" key="1">
    <citation type="journal article" date="2012" name="PLoS ONE">
        <title>Functional divergence in the genus oenococcus as predicted by genome sequencing of the newly-described species, Oenococcus kitaharae.</title>
        <authorList>
            <person name="Borneman A.R."/>
            <person name="McCarthy J.M."/>
            <person name="Chambers P.J."/>
            <person name="Bartowsky E.J."/>
        </authorList>
    </citation>
    <scope>NUCLEOTIDE SEQUENCE [LARGE SCALE GENOMIC DNA]</scope>
    <source>
        <strain evidence="22">DSM17330</strain>
    </source>
</reference>
<keyword evidence="5" id="KW-0645">Protease</keyword>
<dbReference type="PANTHER" id="PTHR32282">
    <property type="entry name" value="BINDING PROTEIN TRANSPEPTIDASE, PUTATIVE-RELATED"/>
    <property type="match status" value="1"/>
</dbReference>
<evidence type="ECO:0000256" key="11">
    <source>
        <dbReference type="ARBA" id="ARBA00022984"/>
    </source>
</evidence>
<dbReference type="InterPro" id="IPR001264">
    <property type="entry name" value="Glyco_trans_51"/>
</dbReference>
<feature type="domain" description="Glycosyl transferase family 51" evidence="20">
    <location>
        <begin position="63"/>
        <end position="242"/>
    </location>
</feature>
<evidence type="ECO:0000256" key="3">
    <source>
        <dbReference type="ARBA" id="ARBA00022475"/>
    </source>
</evidence>
<evidence type="ECO:0000256" key="7">
    <source>
        <dbReference type="ARBA" id="ARBA00022679"/>
    </source>
</evidence>
<dbReference type="Proteomes" id="UP000004959">
    <property type="component" value="Chromosome"/>
</dbReference>
<evidence type="ECO:0000256" key="1">
    <source>
        <dbReference type="ARBA" id="ARBA00007090"/>
    </source>
</evidence>
<comment type="similarity">
    <text evidence="1">In the C-terminal section; belongs to the transpeptidase family.</text>
</comment>
<dbReference type="FunFam" id="1.10.3810.10:FF:000001">
    <property type="entry name" value="Penicillin-binding protein 1A"/>
    <property type="match status" value="1"/>
</dbReference>
<dbReference type="OrthoDB" id="9766909at2"/>
<evidence type="ECO:0000313" key="22">
    <source>
        <dbReference type="Proteomes" id="UP000004959"/>
    </source>
</evidence>
<accession>G9WG50</accession>